<dbReference type="EMBL" id="JBGNUJ010000013">
    <property type="protein sequence ID" value="KAL3952027.1"/>
    <property type="molecule type" value="Genomic_DNA"/>
</dbReference>
<dbReference type="Proteomes" id="UP001638806">
    <property type="component" value="Unassembled WGS sequence"/>
</dbReference>
<evidence type="ECO:0000313" key="2">
    <source>
        <dbReference type="Proteomes" id="UP001638806"/>
    </source>
</evidence>
<reference evidence="1" key="1">
    <citation type="submission" date="2024-12" db="EMBL/GenBank/DDBJ databases">
        <title>Comparative genomics and development of molecular markers within Purpureocillium lilacinum and among Purpureocillium species.</title>
        <authorList>
            <person name="Yeh Z.-Y."/>
            <person name="Ni N.-T."/>
            <person name="Lo P.-H."/>
            <person name="Mushyakhwo K."/>
            <person name="Lin C.-F."/>
            <person name="Nai Y.-S."/>
        </authorList>
    </citation>
    <scope>NUCLEOTIDE SEQUENCE</scope>
    <source>
        <strain evidence="1">NCHU-NPUST-175</strain>
    </source>
</reference>
<comment type="caution">
    <text evidence="1">The sequence shown here is derived from an EMBL/GenBank/DDBJ whole genome shotgun (WGS) entry which is preliminary data.</text>
</comment>
<protein>
    <submittedName>
        <fullName evidence="1">Uncharacterized protein</fullName>
    </submittedName>
</protein>
<sequence length="93" mass="10592">MKMPLHPTRSAREAFAPPDPRFRFPARLLKLLNRFLLAVTCRGPSNRRLTARQSYAAEAPRRSRTPSARSGRQTGHRILRRSGGVAIVFRARQ</sequence>
<name>A0ACC4D6U3_PURLI</name>
<accession>A0ACC4D6U3</accession>
<organism evidence="1 2">
    <name type="scientific">Purpureocillium lilacinum</name>
    <name type="common">Paecilomyces lilacinus</name>
    <dbReference type="NCBI Taxonomy" id="33203"/>
    <lineage>
        <taxon>Eukaryota</taxon>
        <taxon>Fungi</taxon>
        <taxon>Dikarya</taxon>
        <taxon>Ascomycota</taxon>
        <taxon>Pezizomycotina</taxon>
        <taxon>Sordariomycetes</taxon>
        <taxon>Hypocreomycetidae</taxon>
        <taxon>Hypocreales</taxon>
        <taxon>Ophiocordycipitaceae</taxon>
        <taxon>Purpureocillium</taxon>
    </lineage>
</organism>
<evidence type="ECO:0000313" key="1">
    <source>
        <dbReference type="EMBL" id="KAL3952027.1"/>
    </source>
</evidence>
<gene>
    <name evidence="1" type="ORF">ACCO45_013744</name>
</gene>
<proteinExistence type="predicted"/>
<keyword evidence="2" id="KW-1185">Reference proteome</keyword>